<feature type="short sequence motif" description="GXSXG" evidence="4">
    <location>
        <begin position="34"/>
        <end position="38"/>
    </location>
</feature>
<evidence type="ECO:0000256" key="1">
    <source>
        <dbReference type="ARBA" id="ARBA00022801"/>
    </source>
</evidence>
<feature type="domain" description="PNPLA" evidence="5">
    <location>
        <begin position="3"/>
        <end position="200"/>
    </location>
</feature>
<dbReference type="InterPro" id="IPR016035">
    <property type="entry name" value="Acyl_Trfase/lysoPLipase"/>
</dbReference>
<dbReference type="SUPFAM" id="SSF52151">
    <property type="entry name" value="FabD/lysophospholipase-like"/>
    <property type="match status" value="1"/>
</dbReference>
<evidence type="ECO:0000313" key="7">
    <source>
        <dbReference type="Proteomes" id="UP000003240"/>
    </source>
</evidence>
<evidence type="ECO:0000313" key="6">
    <source>
        <dbReference type="EMBL" id="EGO63740.1"/>
    </source>
</evidence>
<feature type="active site" description="Nucleophile" evidence="4">
    <location>
        <position position="36"/>
    </location>
</feature>
<keyword evidence="1 4" id="KW-0378">Hydrolase</keyword>
<dbReference type="PANTHER" id="PTHR14226">
    <property type="entry name" value="NEUROPATHY TARGET ESTERASE/SWISS CHEESE D.MELANOGASTER"/>
    <property type="match status" value="1"/>
</dbReference>
<dbReference type="InterPro" id="IPR050301">
    <property type="entry name" value="NTE"/>
</dbReference>
<gene>
    <name evidence="6" type="ORF">ALO_11469</name>
</gene>
<sequence length="295" mass="32499">MGLALSGGSLRGVSHIGVLKVLEENRIPIDMIAGTSSGAIVAALYASGYTVAEMRTLVKSVSLPELIDIHIKMPGFMKKEVKSFVHDQLRFISSLPMGLISGVKIDRLFTGLWQNRTVKDTVIPLAITAVDVYSGDTVFFVTPLNNRRKIENARYYIQTMIADAVRASISIPGIFLPKEYGDMLLVDGAVKNNLPTDILHQMGADFIIGVDLGYDGRPNHDIHSMTDILMQCIQIMGREVTLLKSKEYAHVIIRPDTGSLNHSDLSAEQRIDELILCGEQAAKNKLSELQSKLFM</sequence>
<protein>
    <submittedName>
        <fullName evidence="6">Patatin</fullName>
    </submittedName>
</protein>
<dbReference type="Proteomes" id="UP000003240">
    <property type="component" value="Unassembled WGS sequence"/>
</dbReference>
<feature type="active site" description="Proton acceptor" evidence="4">
    <location>
        <position position="187"/>
    </location>
</feature>
<evidence type="ECO:0000256" key="2">
    <source>
        <dbReference type="ARBA" id="ARBA00022963"/>
    </source>
</evidence>
<dbReference type="InterPro" id="IPR002641">
    <property type="entry name" value="PNPLA_dom"/>
</dbReference>
<dbReference type="GO" id="GO:0016787">
    <property type="term" value="F:hydrolase activity"/>
    <property type="evidence" value="ECO:0007669"/>
    <property type="project" value="UniProtKB-UniRule"/>
</dbReference>
<keyword evidence="7" id="KW-1185">Reference proteome</keyword>
<keyword evidence="3 4" id="KW-0443">Lipid metabolism</keyword>
<dbReference type="STRING" id="1009370.ALO_11469"/>
<evidence type="ECO:0000259" key="5">
    <source>
        <dbReference type="PROSITE" id="PS51635"/>
    </source>
</evidence>
<evidence type="ECO:0000256" key="4">
    <source>
        <dbReference type="PROSITE-ProRule" id="PRU01161"/>
    </source>
</evidence>
<dbReference type="AlphaFoldDB" id="F7NJN6"/>
<dbReference type="Pfam" id="PF01734">
    <property type="entry name" value="Patatin"/>
    <property type="match status" value="1"/>
</dbReference>
<evidence type="ECO:0000256" key="3">
    <source>
        <dbReference type="ARBA" id="ARBA00023098"/>
    </source>
</evidence>
<dbReference type="EMBL" id="AFGF01000097">
    <property type="protein sequence ID" value="EGO63740.1"/>
    <property type="molecule type" value="Genomic_DNA"/>
</dbReference>
<organism evidence="6 7">
    <name type="scientific">Acetonema longum DSM 6540</name>
    <dbReference type="NCBI Taxonomy" id="1009370"/>
    <lineage>
        <taxon>Bacteria</taxon>
        <taxon>Bacillati</taxon>
        <taxon>Bacillota</taxon>
        <taxon>Negativicutes</taxon>
        <taxon>Acetonemataceae</taxon>
        <taxon>Acetonema</taxon>
    </lineage>
</organism>
<dbReference type="PROSITE" id="PS51635">
    <property type="entry name" value="PNPLA"/>
    <property type="match status" value="1"/>
</dbReference>
<dbReference type="eggNOG" id="COG1752">
    <property type="taxonomic scope" value="Bacteria"/>
</dbReference>
<dbReference type="PANTHER" id="PTHR14226:SF76">
    <property type="entry name" value="NTE FAMILY PROTEIN RSSA"/>
    <property type="match status" value="1"/>
</dbReference>
<reference evidence="6 7" key="1">
    <citation type="journal article" date="2011" name="EMBO J.">
        <title>Structural diversity of bacterial flagellar motors.</title>
        <authorList>
            <person name="Chen S."/>
            <person name="Beeby M."/>
            <person name="Murphy G.E."/>
            <person name="Leadbetter J.R."/>
            <person name="Hendrixson D.R."/>
            <person name="Briegel A."/>
            <person name="Li Z."/>
            <person name="Shi J."/>
            <person name="Tocheva E.I."/>
            <person name="Muller A."/>
            <person name="Dobro M.J."/>
            <person name="Jensen G.J."/>
        </authorList>
    </citation>
    <scope>NUCLEOTIDE SEQUENCE [LARGE SCALE GENOMIC DNA]</scope>
    <source>
        <strain evidence="6 7">DSM 6540</strain>
    </source>
</reference>
<keyword evidence="2 4" id="KW-0442">Lipid degradation</keyword>
<dbReference type="GO" id="GO:0016042">
    <property type="term" value="P:lipid catabolic process"/>
    <property type="evidence" value="ECO:0007669"/>
    <property type="project" value="UniProtKB-UniRule"/>
</dbReference>
<proteinExistence type="predicted"/>
<name>F7NJN6_9FIRM</name>
<dbReference type="CDD" id="cd07205">
    <property type="entry name" value="Pat_PNPLA6_PNPLA7_NTE1_like"/>
    <property type="match status" value="1"/>
</dbReference>
<comment type="caution">
    <text evidence="4">Lacks conserved residue(s) required for the propagation of feature annotation.</text>
</comment>
<feature type="short sequence motif" description="DGA/G" evidence="4">
    <location>
        <begin position="187"/>
        <end position="189"/>
    </location>
</feature>
<dbReference type="Gene3D" id="3.40.1090.10">
    <property type="entry name" value="Cytosolic phospholipase A2 catalytic domain"/>
    <property type="match status" value="2"/>
</dbReference>
<accession>F7NJN6</accession>
<comment type="caution">
    <text evidence="6">The sequence shown here is derived from an EMBL/GenBank/DDBJ whole genome shotgun (WGS) entry which is preliminary data.</text>
</comment>